<dbReference type="EMBL" id="CP016796">
    <property type="protein sequence ID" value="API87094.1"/>
    <property type="molecule type" value="Genomic_DNA"/>
</dbReference>
<sequence>MSNNNLWQPKSYNSTGKFVTQYGNEVVELLNPSKGENILDLGCGTGELTNIIKNTGAKVIGADISENMLKKAKENYSEIEFIQIDAQQDIDLKKESFDAVFSNAALHWMTNPLAVIKNINHILKKDGRFVFEMGGKGNIKEVLSSLDNTAKKYQIEDYDIDNFYPSISEYSTLLEKNGFTVKYMILFERLTLLEGNDGFKNWVKTFRVNLLDKINNVAEFLNDAEVLAYKNLFKDGKWYADYVRLRGVAAKS</sequence>
<dbReference type="SUPFAM" id="SSF53335">
    <property type="entry name" value="S-adenosyl-L-methionine-dependent methyltransferases"/>
    <property type="match status" value="1"/>
</dbReference>
<gene>
    <name evidence="2" type="ORF">F7310_06880</name>
</gene>
<dbReference type="AlphaFoldDB" id="A0A1L4BTF2"/>
<name>A0A1L4BTF2_9GAMM</name>
<dbReference type="RefSeq" id="WP_072712759.1">
    <property type="nucleotide sequence ID" value="NZ_CP016796.1"/>
</dbReference>
<dbReference type="GO" id="GO:0032259">
    <property type="term" value="P:methylation"/>
    <property type="evidence" value="ECO:0007669"/>
    <property type="project" value="UniProtKB-KW"/>
</dbReference>
<feature type="domain" description="Methyltransferase type 11" evidence="1">
    <location>
        <begin position="39"/>
        <end position="131"/>
    </location>
</feature>
<organism evidence="2 3">
    <name type="scientific">Francisella uliginis</name>
    <dbReference type="NCBI Taxonomy" id="573570"/>
    <lineage>
        <taxon>Bacteria</taxon>
        <taxon>Pseudomonadati</taxon>
        <taxon>Pseudomonadota</taxon>
        <taxon>Gammaproteobacteria</taxon>
        <taxon>Thiotrichales</taxon>
        <taxon>Francisellaceae</taxon>
        <taxon>Francisella</taxon>
    </lineage>
</organism>
<dbReference type="STRING" id="573570.F7310_06880"/>
<keyword evidence="3" id="KW-1185">Reference proteome</keyword>
<evidence type="ECO:0000313" key="3">
    <source>
        <dbReference type="Proteomes" id="UP000184222"/>
    </source>
</evidence>
<dbReference type="GO" id="GO:0008757">
    <property type="term" value="F:S-adenosylmethionine-dependent methyltransferase activity"/>
    <property type="evidence" value="ECO:0007669"/>
    <property type="project" value="InterPro"/>
</dbReference>
<dbReference type="Proteomes" id="UP000184222">
    <property type="component" value="Chromosome"/>
</dbReference>
<dbReference type="OrthoDB" id="9760689at2"/>
<evidence type="ECO:0000259" key="1">
    <source>
        <dbReference type="Pfam" id="PF08241"/>
    </source>
</evidence>
<dbReference type="InterPro" id="IPR013216">
    <property type="entry name" value="Methyltransf_11"/>
</dbReference>
<proteinExistence type="predicted"/>
<dbReference type="PANTHER" id="PTHR43861:SF1">
    <property type="entry name" value="TRANS-ACONITATE 2-METHYLTRANSFERASE"/>
    <property type="match status" value="1"/>
</dbReference>
<accession>A0A1L4BTF2</accession>
<dbReference type="PANTHER" id="PTHR43861">
    <property type="entry name" value="TRANS-ACONITATE 2-METHYLTRANSFERASE-RELATED"/>
    <property type="match status" value="1"/>
</dbReference>
<evidence type="ECO:0000313" key="2">
    <source>
        <dbReference type="EMBL" id="API87094.1"/>
    </source>
</evidence>
<dbReference type="Gene3D" id="3.40.50.150">
    <property type="entry name" value="Vaccinia Virus protein VP39"/>
    <property type="match status" value="1"/>
</dbReference>
<dbReference type="KEGG" id="frx:F7310_06880"/>
<keyword evidence="2" id="KW-0808">Transferase</keyword>
<keyword evidence="2" id="KW-0489">Methyltransferase</keyword>
<reference evidence="2 3" key="1">
    <citation type="journal article" date="2016" name="Appl. Environ. Microbiol.">
        <title>Whole genome relationships among Francisella bacteria of diverse origin define new species and provide specific regions for detection.</title>
        <authorList>
            <person name="Challacombe J.F."/>
            <person name="Petersen J.M."/>
            <person name="Gallegos-Graves V."/>
            <person name="Hodge D."/>
            <person name="Pillai S."/>
            <person name="Kuske C.R."/>
        </authorList>
    </citation>
    <scope>NUCLEOTIDE SEQUENCE [LARGE SCALE GENOMIC DNA]</scope>
    <source>
        <strain evidence="3">TX07-7310</strain>
    </source>
</reference>
<protein>
    <submittedName>
        <fullName evidence="2">SAM-dependent methyltransferase</fullName>
    </submittedName>
</protein>
<dbReference type="Pfam" id="PF08241">
    <property type="entry name" value="Methyltransf_11"/>
    <property type="match status" value="1"/>
</dbReference>
<dbReference type="InterPro" id="IPR029063">
    <property type="entry name" value="SAM-dependent_MTases_sf"/>
</dbReference>
<dbReference type="CDD" id="cd02440">
    <property type="entry name" value="AdoMet_MTases"/>
    <property type="match status" value="1"/>
</dbReference>